<accession>A0A8J3IYW0</accession>
<evidence type="ECO:0000313" key="2">
    <source>
        <dbReference type="Proteomes" id="UP000597444"/>
    </source>
</evidence>
<reference evidence="1" key="1">
    <citation type="submission" date="2020-10" db="EMBL/GenBank/DDBJ databases">
        <title>Taxonomic study of unclassified bacteria belonging to the class Ktedonobacteria.</title>
        <authorList>
            <person name="Yabe S."/>
            <person name="Wang C.M."/>
            <person name="Zheng Y."/>
            <person name="Sakai Y."/>
            <person name="Cavaletti L."/>
            <person name="Monciardini P."/>
            <person name="Donadio S."/>
        </authorList>
    </citation>
    <scope>NUCLEOTIDE SEQUENCE</scope>
    <source>
        <strain evidence="1">ID150040</strain>
    </source>
</reference>
<comment type="caution">
    <text evidence="1">The sequence shown here is derived from an EMBL/GenBank/DDBJ whole genome shotgun (WGS) entry which is preliminary data.</text>
</comment>
<name>A0A8J3IYW0_9CHLR</name>
<dbReference type="RefSeq" id="WP_220209945.1">
    <property type="nucleotide sequence ID" value="NZ_BNJK01000002.1"/>
</dbReference>
<dbReference type="EMBL" id="BNJK01000002">
    <property type="protein sequence ID" value="GHO99297.1"/>
    <property type="molecule type" value="Genomic_DNA"/>
</dbReference>
<keyword evidence="2" id="KW-1185">Reference proteome</keyword>
<organism evidence="1 2">
    <name type="scientific">Reticulibacter mediterranei</name>
    <dbReference type="NCBI Taxonomy" id="2778369"/>
    <lineage>
        <taxon>Bacteria</taxon>
        <taxon>Bacillati</taxon>
        <taxon>Chloroflexota</taxon>
        <taxon>Ktedonobacteria</taxon>
        <taxon>Ktedonobacterales</taxon>
        <taxon>Reticulibacteraceae</taxon>
        <taxon>Reticulibacter</taxon>
    </lineage>
</organism>
<evidence type="ECO:0000313" key="1">
    <source>
        <dbReference type="EMBL" id="GHO99297.1"/>
    </source>
</evidence>
<dbReference type="AlphaFoldDB" id="A0A8J3IYW0"/>
<proteinExistence type="predicted"/>
<dbReference type="Proteomes" id="UP000597444">
    <property type="component" value="Unassembled WGS sequence"/>
</dbReference>
<gene>
    <name evidence="1" type="ORF">KSF_093450</name>
</gene>
<sequence>MKQDLDSTKYQGGHAKQPPVEQLELLEEAKISELLPGIADQRFEASGVVARDGWFYVIFDNSTNIGCIKDGLRATEGNHLIEQNQGAAAGYEDIAYDPITNRFYLLIEVLPHFGNLVAKVEEYDEQFRYISSGWLDFPLDHPNKGLEGLTCIHQAGQTYLLGICEGNKCRGGAAGRKPGGGRIQIFRKDQDRWDHMGTMKLPKSLWFEDYSCLAVVDDRIAVVSQASSAAWIGRFSPSSWEVVDEGSVYRFPLDDKGKVLYCNIEGISRVDAARFVVVSDKAKVKEQSKRCCAKEMSIHVFKTPRHRENQ</sequence>
<protein>
    <submittedName>
        <fullName evidence="1">Uncharacterized protein</fullName>
    </submittedName>
</protein>